<dbReference type="EMBL" id="CAACVS010000090">
    <property type="protein sequence ID" value="VEU36440.1"/>
    <property type="molecule type" value="Genomic_DNA"/>
</dbReference>
<evidence type="ECO:0000256" key="1">
    <source>
        <dbReference type="ARBA" id="ARBA00022723"/>
    </source>
</evidence>
<dbReference type="PANTHER" id="PTHR12681">
    <property type="entry name" value="ZINC FINGER-CONTAINING PROTEIN P48ZNF"/>
    <property type="match status" value="1"/>
</dbReference>
<protein>
    <recommendedName>
        <fullName evidence="5">ZC3H15/TMA46 family C-terminal domain-containing protein</fullName>
    </recommendedName>
</protein>
<evidence type="ECO:0000313" key="6">
    <source>
        <dbReference type="EMBL" id="VEU36440.1"/>
    </source>
</evidence>
<feature type="region of interest" description="Disordered" evidence="4">
    <location>
        <begin position="268"/>
        <end position="312"/>
    </location>
</feature>
<accession>A0A448Z365</accession>
<keyword evidence="7" id="KW-1185">Reference proteome</keyword>
<evidence type="ECO:0000259" key="5">
    <source>
        <dbReference type="Pfam" id="PF16543"/>
    </source>
</evidence>
<keyword evidence="1" id="KW-0479">Metal-binding</keyword>
<gene>
    <name evidence="6" type="ORF">PSNMU_V1.4_AUG-EV-PASAV3_0031970</name>
</gene>
<evidence type="ECO:0000256" key="3">
    <source>
        <dbReference type="ARBA" id="ARBA00022833"/>
    </source>
</evidence>
<sequence>MAKKGNKGAATSKKAEQKKKNQQIEDRTFGLKNKNKSKKVQQYVKSVTNSVNNTGDRKKRQEEERRKKMKEEQKARKKAMKAEAEALFNDALGALSKKKTSMKAGKTEAKGRDADDEGKKKGTSRAMKMMYQMDGMYCFVSHCLIFQFAFERYKMIELYLMITVLLFAAKEMDDKLKEDPNYVPTLEDEIEAERQKKVAELKKNGKKGTPITAESFAIWAQNKRKRRAAEAKKMVEQEMRKKKGGKGLAVLSGRALYDYKRDLFNIESENASNETSDQDNSKENPVDQVATQVQSDLFLDGDDDSLDDLDDE</sequence>
<feature type="compositionally biased region" description="Basic and acidic residues" evidence="4">
    <location>
        <begin position="13"/>
        <end position="29"/>
    </location>
</feature>
<keyword evidence="3" id="KW-0862">Zinc</keyword>
<dbReference type="GO" id="GO:0008270">
    <property type="term" value="F:zinc ion binding"/>
    <property type="evidence" value="ECO:0007669"/>
    <property type="project" value="UniProtKB-KW"/>
</dbReference>
<feature type="region of interest" description="Disordered" evidence="4">
    <location>
        <begin position="99"/>
        <end position="121"/>
    </location>
</feature>
<feature type="domain" description="ZC3H15/TMA46 family C-terminal" evidence="5">
    <location>
        <begin position="185"/>
        <end position="280"/>
    </location>
</feature>
<dbReference type="GO" id="GO:0005829">
    <property type="term" value="C:cytosol"/>
    <property type="evidence" value="ECO:0007669"/>
    <property type="project" value="TreeGrafter"/>
</dbReference>
<dbReference type="AlphaFoldDB" id="A0A448Z365"/>
<dbReference type="InterPro" id="IPR032378">
    <property type="entry name" value="ZC3H15/TMA46_C"/>
</dbReference>
<dbReference type="GO" id="GO:0003729">
    <property type="term" value="F:mRNA binding"/>
    <property type="evidence" value="ECO:0007669"/>
    <property type="project" value="TreeGrafter"/>
</dbReference>
<evidence type="ECO:0000313" key="7">
    <source>
        <dbReference type="Proteomes" id="UP000291116"/>
    </source>
</evidence>
<keyword evidence="2" id="KW-0863">Zinc-finger</keyword>
<proteinExistence type="predicted"/>
<dbReference type="OrthoDB" id="278280at2759"/>
<dbReference type="Pfam" id="PF16543">
    <property type="entry name" value="DFRP_C"/>
    <property type="match status" value="1"/>
</dbReference>
<feature type="compositionally biased region" description="Basic and acidic residues" evidence="4">
    <location>
        <begin position="105"/>
        <end position="120"/>
    </location>
</feature>
<name>A0A448Z365_9STRA</name>
<dbReference type="Gene3D" id="6.20.400.10">
    <property type="match status" value="1"/>
</dbReference>
<feature type="compositionally biased region" description="Acidic residues" evidence="4">
    <location>
        <begin position="299"/>
        <end position="312"/>
    </location>
</feature>
<reference evidence="6 7" key="1">
    <citation type="submission" date="2019-01" db="EMBL/GenBank/DDBJ databases">
        <authorList>
            <person name="Ferrante I. M."/>
        </authorList>
    </citation>
    <scope>NUCLEOTIDE SEQUENCE [LARGE SCALE GENOMIC DNA]</scope>
    <source>
        <strain evidence="6 7">B856</strain>
    </source>
</reference>
<evidence type="ECO:0000256" key="4">
    <source>
        <dbReference type="SAM" id="MobiDB-lite"/>
    </source>
</evidence>
<feature type="compositionally biased region" description="Basic and acidic residues" evidence="4">
    <location>
        <begin position="55"/>
        <end position="81"/>
    </location>
</feature>
<organism evidence="6 7">
    <name type="scientific">Pseudo-nitzschia multistriata</name>
    <dbReference type="NCBI Taxonomy" id="183589"/>
    <lineage>
        <taxon>Eukaryota</taxon>
        <taxon>Sar</taxon>
        <taxon>Stramenopiles</taxon>
        <taxon>Ochrophyta</taxon>
        <taxon>Bacillariophyta</taxon>
        <taxon>Bacillariophyceae</taxon>
        <taxon>Bacillariophycidae</taxon>
        <taxon>Bacillariales</taxon>
        <taxon>Bacillariaceae</taxon>
        <taxon>Pseudo-nitzschia</taxon>
    </lineage>
</organism>
<evidence type="ECO:0000256" key="2">
    <source>
        <dbReference type="ARBA" id="ARBA00022771"/>
    </source>
</evidence>
<dbReference type="PANTHER" id="PTHR12681:SF0">
    <property type="entry name" value="ZINC FINGER CCCH DOMAIN-CONTAINING PROTEIN 15"/>
    <property type="match status" value="1"/>
</dbReference>
<feature type="region of interest" description="Disordered" evidence="4">
    <location>
        <begin position="1"/>
        <end position="81"/>
    </location>
</feature>
<dbReference type="Proteomes" id="UP000291116">
    <property type="component" value="Unassembled WGS sequence"/>
</dbReference>
<dbReference type="GO" id="GO:0002181">
    <property type="term" value="P:cytoplasmic translation"/>
    <property type="evidence" value="ECO:0007669"/>
    <property type="project" value="TreeGrafter"/>
</dbReference>